<evidence type="ECO:0000313" key="1">
    <source>
        <dbReference type="EMBL" id="PIQ98245.1"/>
    </source>
</evidence>
<evidence type="ECO:0000313" key="2">
    <source>
        <dbReference type="Proteomes" id="UP000229381"/>
    </source>
</evidence>
<sequence length="60" mass="6811">MLTQKLKNEFLDKLHFPYFLKGKLPATADSRVLEVNTQRLRPSQALELLVAIAGKGRCIE</sequence>
<dbReference type="EMBL" id="PCWI01000050">
    <property type="protein sequence ID" value="PIQ98245.1"/>
    <property type="molecule type" value="Genomic_DNA"/>
</dbReference>
<organism evidence="1 2">
    <name type="scientific">Candidatus Nealsonbacteria bacterium CG11_big_fil_rev_8_21_14_0_20_39_9</name>
    <dbReference type="NCBI Taxonomy" id="1974715"/>
    <lineage>
        <taxon>Bacteria</taxon>
        <taxon>Candidatus Nealsoniibacteriota</taxon>
    </lineage>
</organism>
<accession>A0A2H0MR39</accession>
<name>A0A2H0MR39_9BACT</name>
<gene>
    <name evidence="1" type="ORF">COV64_02370</name>
</gene>
<dbReference type="Proteomes" id="UP000229381">
    <property type="component" value="Unassembled WGS sequence"/>
</dbReference>
<reference evidence="1 2" key="1">
    <citation type="submission" date="2017-09" db="EMBL/GenBank/DDBJ databases">
        <title>Depth-based differentiation of microbial function through sediment-hosted aquifers and enrichment of novel symbionts in the deep terrestrial subsurface.</title>
        <authorList>
            <person name="Probst A.J."/>
            <person name="Ladd B."/>
            <person name="Jarett J.K."/>
            <person name="Geller-Mcgrath D.E."/>
            <person name="Sieber C.M."/>
            <person name="Emerson J.B."/>
            <person name="Anantharaman K."/>
            <person name="Thomas B.C."/>
            <person name="Malmstrom R."/>
            <person name="Stieglmeier M."/>
            <person name="Klingl A."/>
            <person name="Woyke T."/>
            <person name="Ryan C.M."/>
            <person name="Banfield J.F."/>
        </authorList>
    </citation>
    <scope>NUCLEOTIDE SEQUENCE [LARGE SCALE GENOMIC DNA]</scope>
    <source>
        <strain evidence="1">CG11_big_fil_rev_8_21_14_0_20_39_9</strain>
    </source>
</reference>
<dbReference type="AlphaFoldDB" id="A0A2H0MR39"/>
<comment type="caution">
    <text evidence="1">The sequence shown here is derived from an EMBL/GenBank/DDBJ whole genome shotgun (WGS) entry which is preliminary data.</text>
</comment>
<proteinExistence type="predicted"/>
<protein>
    <submittedName>
        <fullName evidence="1">Uncharacterized protein</fullName>
    </submittedName>
</protein>